<keyword evidence="4" id="KW-1185">Reference proteome</keyword>
<evidence type="ECO:0000313" key="3">
    <source>
        <dbReference type="EMBL" id="TTD18129.1"/>
    </source>
</evidence>
<feature type="region of interest" description="Disordered" evidence="1">
    <location>
        <begin position="135"/>
        <end position="157"/>
    </location>
</feature>
<dbReference type="Gene3D" id="2.60.40.10">
    <property type="entry name" value="Immunoglobulins"/>
    <property type="match status" value="1"/>
</dbReference>
<feature type="region of interest" description="Disordered" evidence="1">
    <location>
        <begin position="446"/>
        <end position="468"/>
    </location>
</feature>
<feature type="compositionally biased region" description="Polar residues" evidence="1">
    <location>
        <begin position="361"/>
        <end position="389"/>
    </location>
</feature>
<dbReference type="CDD" id="cd22971">
    <property type="entry name" value="DD_RIIAD1"/>
    <property type="match status" value="1"/>
</dbReference>
<feature type="compositionally biased region" description="Polar residues" evidence="1">
    <location>
        <begin position="140"/>
        <end position="154"/>
    </location>
</feature>
<proteinExistence type="predicted"/>
<organism evidence="3 4">
    <name type="scientific">Bagarius yarrelli</name>
    <name type="common">Goonch</name>
    <name type="synonym">Bagrus yarrelli</name>
    <dbReference type="NCBI Taxonomy" id="175774"/>
    <lineage>
        <taxon>Eukaryota</taxon>
        <taxon>Metazoa</taxon>
        <taxon>Chordata</taxon>
        <taxon>Craniata</taxon>
        <taxon>Vertebrata</taxon>
        <taxon>Euteleostomi</taxon>
        <taxon>Actinopterygii</taxon>
        <taxon>Neopterygii</taxon>
        <taxon>Teleostei</taxon>
        <taxon>Ostariophysi</taxon>
        <taxon>Siluriformes</taxon>
        <taxon>Sisoridae</taxon>
        <taxon>Sisorinae</taxon>
        <taxon>Bagarius</taxon>
    </lineage>
</organism>
<dbReference type="AlphaFoldDB" id="A0A556VAA1"/>
<feature type="signal peptide" evidence="2">
    <location>
        <begin position="1"/>
        <end position="19"/>
    </location>
</feature>
<comment type="caution">
    <text evidence="3">The sequence shown here is derived from an EMBL/GenBank/DDBJ whole genome shotgun (WGS) entry which is preliminary data.</text>
</comment>
<name>A0A556VAA1_BAGYA</name>
<accession>A0A556VAA1</accession>
<evidence type="ECO:0000256" key="1">
    <source>
        <dbReference type="SAM" id="MobiDB-lite"/>
    </source>
</evidence>
<gene>
    <name evidence="3" type="ORF">Baya_14798</name>
</gene>
<dbReference type="InterPro" id="IPR059162">
    <property type="entry name" value="RIIAD1"/>
</dbReference>
<sequence length="743" mass="82382">MNVLTVLTLVVLCTVKVQCVQESPTCPRKESVPGVLTLNLGSEVILGCRGDVTVDGISLVMGAKHKERLENRGDGTNQWRPQKARESFLNISKHLDPVNNTTTGNYNSNTATETNDRVGKFVTSDNSVMNIEKEQMGSRGISQAVNQSTKSTSGVGRVTEEGGAFSVIMEMGTSTESNTGTEYEDDEEYKEKMEGLRVTRSSKRQAQWTRNGQLMRDGVERGGVFRLSALRLIDSGNYSCYRRGKLVSSVKISVGTGNVTSSPYNYIPQNIIKPDPPTRVTVNPVIFEPHTLKYQQVEREDTELLWFISDALPHVDYEVQIRTKDEYDGQWSDWTSPVYARTWAVKGNDKTQASIRDGATAESSGVSASIQKESELQAQPAAQENTEATPSLEKPCSAEPVSGKPKLEKPNPEKPSFADPDQDKPNGGSPVPSGAELELLALAEAGTGEQSQRLDTPGTKPVDGDEGDVEMVDEPMFKVPNKRKNAASRAFSPNQLFQGTTYPKFNSSQYADALEMQGSHNSIHTLVQAVLLIVSSQSVHADDSKHQCETLHDAHVRCHLPSYITEELAEPTCNAQWISNGKPVANYNGTKWEFDHPVTIATKESVTLESFQGLLHFYISCAKTDQPDRFKPGCRLQAFEGGMADRGLERTDIGALSPEQQDKLRQFKIKTRLANELYLRSHPEVEIMLSEFLRDVFVQRPTDIQKFAAGRKLALKCKIYHSNVMHIDFRFIFELEASFSVIN</sequence>
<reference evidence="3 4" key="1">
    <citation type="journal article" date="2019" name="Genome Biol. Evol.">
        <title>Whole-Genome Sequencing of the Giant Devil Catfish, Bagarius yarrelli.</title>
        <authorList>
            <person name="Jiang W."/>
            <person name="Lv Y."/>
            <person name="Cheng L."/>
            <person name="Yang K."/>
            <person name="Chao B."/>
            <person name="Wang X."/>
            <person name="Li Y."/>
            <person name="Pan X."/>
            <person name="You X."/>
            <person name="Zhang Y."/>
            <person name="Yang J."/>
            <person name="Li J."/>
            <person name="Zhang X."/>
            <person name="Liu S."/>
            <person name="Sun C."/>
            <person name="Yang J."/>
            <person name="Shi Q."/>
        </authorList>
    </citation>
    <scope>NUCLEOTIDE SEQUENCE [LARGE SCALE GENOMIC DNA]</scope>
    <source>
        <strain evidence="3">JWS20170419001</strain>
        <tissue evidence="3">Muscle</tissue>
    </source>
</reference>
<evidence type="ECO:0000313" key="4">
    <source>
        <dbReference type="Proteomes" id="UP000319801"/>
    </source>
</evidence>
<dbReference type="OrthoDB" id="10249338at2759"/>
<dbReference type="InterPro" id="IPR013783">
    <property type="entry name" value="Ig-like_fold"/>
</dbReference>
<protein>
    <submittedName>
        <fullName evidence="3">RIIa domain-containing protein 1</fullName>
    </submittedName>
</protein>
<feature type="region of interest" description="Disordered" evidence="1">
    <location>
        <begin position="349"/>
        <end position="434"/>
    </location>
</feature>
<keyword evidence="2" id="KW-0732">Signal</keyword>
<dbReference type="InterPro" id="IPR036116">
    <property type="entry name" value="FN3_sf"/>
</dbReference>
<dbReference type="SUPFAM" id="SSF49265">
    <property type="entry name" value="Fibronectin type III"/>
    <property type="match status" value="1"/>
</dbReference>
<dbReference type="EMBL" id="VCAZ01000180">
    <property type="protein sequence ID" value="TTD18129.1"/>
    <property type="molecule type" value="Genomic_DNA"/>
</dbReference>
<feature type="chain" id="PRO_5022132209" evidence="2">
    <location>
        <begin position="20"/>
        <end position="743"/>
    </location>
</feature>
<dbReference type="Proteomes" id="UP000319801">
    <property type="component" value="Unassembled WGS sequence"/>
</dbReference>
<evidence type="ECO:0000256" key="2">
    <source>
        <dbReference type="SAM" id="SignalP"/>
    </source>
</evidence>